<feature type="domain" description="Glycosyltransferase subfamily 4-like N-terminal" evidence="2">
    <location>
        <begin position="15"/>
        <end position="176"/>
    </location>
</feature>
<dbReference type="PANTHER" id="PTHR45947">
    <property type="entry name" value="SULFOQUINOVOSYL TRANSFERASE SQD2"/>
    <property type="match status" value="1"/>
</dbReference>
<dbReference type="InterPro" id="IPR001296">
    <property type="entry name" value="Glyco_trans_1"/>
</dbReference>
<keyword evidence="3" id="KW-0808">Transferase</keyword>
<evidence type="ECO:0000259" key="1">
    <source>
        <dbReference type="Pfam" id="PF00534"/>
    </source>
</evidence>
<gene>
    <name evidence="3" type="ORF">SAMN06265795_11310</name>
</gene>
<dbReference type="PANTHER" id="PTHR45947:SF3">
    <property type="entry name" value="SULFOQUINOVOSYL TRANSFERASE SQD2"/>
    <property type="match status" value="1"/>
</dbReference>
<feature type="domain" description="Glycosyl transferase family 1" evidence="1">
    <location>
        <begin position="188"/>
        <end position="327"/>
    </location>
</feature>
<dbReference type="EMBL" id="FZOT01000013">
    <property type="protein sequence ID" value="SNT06946.1"/>
    <property type="molecule type" value="Genomic_DNA"/>
</dbReference>
<keyword evidence="3" id="KW-0328">Glycosyltransferase</keyword>
<evidence type="ECO:0000313" key="3">
    <source>
        <dbReference type="EMBL" id="SNT06946.1"/>
    </source>
</evidence>
<dbReference type="Pfam" id="PF00534">
    <property type="entry name" value="Glycos_transf_1"/>
    <property type="match status" value="1"/>
</dbReference>
<evidence type="ECO:0000313" key="4">
    <source>
        <dbReference type="Proteomes" id="UP000198284"/>
    </source>
</evidence>
<dbReference type="Proteomes" id="UP000198284">
    <property type="component" value="Unassembled WGS sequence"/>
</dbReference>
<dbReference type="AlphaFoldDB" id="A0A239JLP5"/>
<organism evidence="3 4">
    <name type="scientific">Noviherbaspirillum humi</name>
    <dbReference type="NCBI Taxonomy" id="1688639"/>
    <lineage>
        <taxon>Bacteria</taxon>
        <taxon>Pseudomonadati</taxon>
        <taxon>Pseudomonadota</taxon>
        <taxon>Betaproteobacteria</taxon>
        <taxon>Burkholderiales</taxon>
        <taxon>Oxalobacteraceae</taxon>
        <taxon>Noviherbaspirillum</taxon>
    </lineage>
</organism>
<protein>
    <submittedName>
        <fullName evidence="3">Alpha-1,6-mannosyltransferase</fullName>
    </submittedName>
</protein>
<dbReference type="InterPro" id="IPR028098">
    <property type="entry name" value="Glyco_trans_4-like_N"/>
</dbReference>
<reference evidence="3 4" key="1">
    <citation type="submission" date="2017-06" db="EMBL/GenBank/DDBJ databases">
        <authorList>
            <person name="Kim H.J."/>
            <person name="Triplett B.A."/>
        </authorList>
    </citation>
    <scope>NUCLEOTIDE SEQUENCE [LARGE SCALE GENOMIC DNA]</scope>
    <source>
        <strain evidence="3 4">U15</strain>
    </source>
</reference>
<dbReference type="Pfam" id="PF13439">
    <property type="entry name" value="Glyco_transf_4"/>
    <property type="match status" value="1"/>
</dbReference>
<dbReference type="InterPro" id="IPR050194">
    <property type="entry name" value="Glycosyltransferase_grp1"/>
</dbReference>
<name>A0A239JLP5_9BURK</name>
<evidence type="ECO:0000259" key="2">
    <source>
        <dbReference type="Pfam" id="PF13439"/>
    </source>
</evidence>
<dbReference type="RefSeq" id="WP_176442522.1">
    <property type="nucleotide sequence ID" value="NZ_FZOT01000013.1"/>
</dbReference>
<dbReference type="SUPFAM" id="SSF53756">
    <property type="entry name" value="UDP-Glycosyltransferase/glycogen phosphorylase"/>
    <property type="match status" value="1"/>
</dbReference>
<keyword evidence="4" id="KW-1185">Reference proteome</keyword>
<sequence length="378" mass="42049">MHFVDITLFYAAEGGGVSTYLNAKARWLARHGNFRHTIVSSSVPLRSRQPDLIRIPGVAVPGVDTFRLPTSVGYPARVLRQLQPDLIEAGDAFHCAWAALRAGRRLKVPVVAFYHSDMPQLIGRRCGHAVETLARRYLAQVYRRFDMVLAPSEMMVRQLHDMGVRDAILQPLGVDTWTFCPQRRDPSLREQLRLKPDVRLLVYAGRFTPEKKLGLLIEAVRRLGKNYHLVLIGSGDELPRSRQVTLIPFQREPRLLAQLMASCDALVHPGDCETFGLVVLEAMACGLPVIGTSAGGVAELVNDDTGIRVAPNSVDALCEGITGLFSRDLSLLGQQARQRAVDQFDWNRIVPQLLNRYAGLLASQQRAELEARLSYVAD</sequence>
<proteinExistence type="predicted"/>
<accession>A0A239JLP5</accession>
<dbReference type="Gene3D" id="3.40.50.2000">
    <property type="entry name" value="Glycogen Phosphorylase B"/>
    <property type="match status" value="2"/>
</dbReference>
<dbReference type="GO" id="GO:0016757">
    <property type="term" value="F:glycosyltransferase activity"/>
    <property type="evidence" value="ECO:0007669"/>
    <property type="project" value="UniProtKB-KW"/>
</dbReference>